<proteinExistence type="predicted"/>
<reference evidence="3 4" key="1">
    <citation type="submission" date="2018-11" db="EMBL/GenBank/DDBJ databases">
        <authorList>
            <person name="Na S.W."/>
            <person name="Baik M."/>
        </authorList>
    </citation>
    <scope>NUCLEOTIDE SEQUENCE [LARGE SCALE GENOMIC DNA]</scope>
    <source>
        <strain evidence="3 4">E39</strain>
    </source>
</reference>
<keyword evidence="4" id="KW-1185">Reference proteome</keyword>
<evidence type="ECO:0000259" key="2">
    <source>
        <dbReference type="Pfam" id="PF13087"/>
    </source>
</evidence>
<dbReference type="Pfam" id="PF13087">
    <property type="entry name" value="AAA_12"/>
    <property type="match status" value="1"/>
</dbReference>
<dbReference type="PANTHER" id="PTHR10887:SF495">
    <property type="entry name" value="HELICASE SENATAXIN ISOFORM X1-RELATED"/>
    <property type="match status" value="1"/>
</dbReference>
<dbReference type="RefSeq" id="WP_111897765.1">
    <property type="nucleotide sequence ID" value="NZ_CP033459.1"/>
</dbReference>
<dbReference type="Pfam" id="PF13086">
    <property type="entry name" value="AAA_11"/>
    <property type="match status" value="1"/>
</dbReference>
<gene>
    <name evidence="3" type="ORF">C7Y71_001830</name>
</gene>
<dbReference type="CDD" id="cd18808">
    <property type="entry name" value="SF1_C_Upf1"/>
    <property type="match status" value="1"/>
</dbReference>
<feature type="domain" description="DNA2/NAM7 helicase helicase" evidence="1">
    <location>
        <begin position="762"/>
        <end position="843"/>
    </location>
</feature>
<dbReference type="EMBL" id="CP033459">
    <property type="protein sequence ID" value="QFQ11860.1"/>
    <property type="molecule type" value="Genomic_DNA"/>
</dbReference>
<dbReference type="InterPro" id="IPR047187">
    <property type="entry name" value="SF1_C_Upf1"/>
</dbReference>
<dbReference type="InterPro" id="IPR045055">
    <property type="entry name" value="DNA2/NAM7-like"/>
</dbReference>
<dbReference type="Gene3D" id="3.40.50.300">
    <property type="entry name" value="P-loop containing nucleotide triphosphate hydrolases"/>
    <property type="match status" value="2"/>
</dbReference>
<protein>
    <recommendedName>
        <fullName evidence="5">DNA helicase</fullName>
    </recommendedName>
</protein>
<organism evidence="3 4">
    <name type="scientific">Pseudoprevotella muciniphila</name>
    <dbReference type="NCBI Taxonomy" id="2133944"/>
    <lineage>
        <taxon>Bacteria</taxon>
        <taxon>Pseudomonadati</taxon>
        <taxon>Bacteroidota</taxon>
        <taxon>Bacteroidia</taxon>
        <taxon>Bacteroidales</taxon>
        <taxon>Prevotellaceae</taxon>
        <taxon>Pseudoprevotella</taxon>
    </lineage>
</organism>
<dbReference type="OrthoDB" id="9757917at2"/>
<sequence>MPTLLFSEIQELTRQQTSLRSKYYQLNELLQRVCNSFSEDYNTSFTGLFSQLNAVCQANKIDKRDIDFARRRIRLVLRGEMLPDEQTFARDCGHLSHFIAQLYHTKVPSNLAHLYVPEKRETQKIEAIYLKKRAIVEQINKDNFVCSTVDGDEWTVVPNERTSKTFKILETGMTVNLIDTKVSDGKYEPRLIIFEPDFLIDVSQLAGCMMHYGNHPFNYLLKMFEPVSTKIFFLLGNLANQFVDDIVNSKKSEQKQIYLDACKKNFRDFALQYLVLSSETNTDFFEDTKRHFANIYKIVHQNFGSRHVNIKLDEIILEPSFICEALGLRGRYDIMSSDRLSLIELKSGKAEEFYSKPVKPKKDNLMQMTLYAEMLHYNFLIPRDKIKSYLLYSKYPVIYEERNSAEAVAEIMFLRNRIVKMLQAIRKGNFSKYLPYIREDVINENKINDKLYNNFLKPRLSEITTPLKEMKGVLKDYFCEYLTFLVREQFMSKTSDMREGGSRGFARVWNADFTTKILTGDILYDLKIKETKGNDSVENIVFQIPAYDDDFIPNFRSGEIVQVYQRNKNEDNVLNKQLIRAHIVNLRTDEIELALTFPQRNSEVFPADALYAIEHDYTDSSFNTAFRGLFQLLRTEKSRQELLLGLRKPETNPNIRLKGEYGEQMNSIVLQVMQAKDYFLLVGPPGTGKTSVALKNITEEFVATSPDGQALLLMAYTNRAVDEICGMLDGINANYIRIGNEHACAPEFRKRLLSKRVEKCDRRQDAARIIQTTDIYVGTVLSISGKPELFELKSIGCAVIDEASQILEPFIVGLLSVQNSRGKVCIPKFILIGDHKQLPAVVVQSEKNTKVEMDSLQQIGLNNLRNSFFQRLSILQQKYDWRGVTALLNKQGRMHPEISKFVSNVFYEGRLEEVPCPHQKENLNLNKTQSQTERFIAETRMGFVNVSPPEIVENVKVNTNEAKVVAKLLKSLINLYERNGEEIYTPKQVGIIVPFRNQIRAVRNELRKEEVPDYEDITIDTVECFQGSQRDFIFFSTTISRRYQLDTLSNVQTSGDVIIDRKLNVAITRARKQMFIVGNEQLLSDNQIYRNLIGNCRKIKMEVDEIAIN</sequence>
<feature type="domain" description="DNA2/NAM7 helicase-like C-terminal" evidence="2">
    <location>
        <begin position="865"/>
        <end position="1080"/>
    </location>
</feature>
<dbReference type="KEGG" id="alq:C7Y71_001830"/>
<evidence type="ECO:0000313" key="3">
    <source>
        <dbReference type="EMBL" id="QFQ11860.1"/>
    </source>
</evidence>
<accession>A0A5P8E4N7</accession>
<dbReference type="InterPro" id="IPR041677">
    <property type="entry name" value="DNA2/NAM7_AAA_11"/>
</dbReference>
<name>A0A5P8E4N7_9BACT</name>
<dbReference type="Gene3D" id="3.90.320.10">
    <property type="match status" value="1"/>
</dbReference>
<dbReference type="Proteomes" id="UP000249375">
    <property type="component" value="Chromosome"/>
</dbReference>
<dbReference type="PANTHER" id="PTHR10887">
    <property type="entry name" value="DNA2/NAM7 HELICASE FAMILY"/>
    <property type="match status" value="1"/>
</dbReference>
<evidence type="ECO:0008006" key="5">
    <source>
        <dbReference type="Google" id="ProtNLM"/>
    </source>
</evidence>
<dbReference type="InterPro" id="IPR011604">
    <property type="entry name" value="PDDEXK-like_dom_sf"/>
</dbReference>
<evidence type="ECO:0000259" key="1">
    <source>
        <dbReference type="Pfam" id="PF13086"/>
    </source>
</evidence>
<dbReference type="AlphaFoldDB" id="A0A5P8E4N7"/>
<dbReference type="GO" id="GO:0004386">
    <property type="term" value="F:helicase activity"/>
    <property type="evidence" value="ECO:0007669"/>
    <property type="project" value="InterPro"/>
</dbReference>
<dbReference type="InterPro" id="IPR041679">
    <property type="entry name" value="DNA2/NAM7-like_C"/>
</dbReference>
<dbReference type="InterPro" id="IPR027417">
    <property type="entry name" value="P-loop_NTPase"/>
</dbReference>
<dbReference type="SUPFAM" id="SSF52540">
    <property type="entry name" value="P-loop containing nucleoside triphosphate hydrolases"/>
    <property type="match status" value="1"/>
</dbReference>
<evidence type="ECO:0000313" key="4">
    <source>
        <dbReference type="Proteomes" id="UP000249375"/>
    </source>
</evidence>